<feature type="transmembrane region" description="Helical" evidence="2">
    <location>
        <begin position="133"/>
        <end position="150"/>
    </location>
</feature>
<dbReference type="Pfam" id="PF02517">
    <property type="entry name" value="Rce1-like"/>
    <property type="match status" value="1"/>
</dbReference>
<evidence type="ECO:0000313" key="5">
    <source>
        <dbReference type="Proteomes" id="UP000030647"/>
    </source>
</evidence>
<keyword evidence="2" id="KW-0812">Transmembrane</keyword>
<protein>
    <recommendedName>
        <fullName evidence="3">CAAX prenyl protease 2/Lysostaphin resistance protein A-like domain-containing protein</fullName>
    </recommendedName>
</protein>
<dbReference type="Proteomes" id="UP000030647">
    <property type="component" value="Unassembled WGS sequence"/>
</dbReference>
<name>U4TT31_9LACO</name>
<evidence type="ECO:0000259" key="3">
    <source>
        <dbReference type="Pfam" id="PF02517"/>
    </source>
</evidence>
<dbReference type="GO" id="GO:0080120">
    <property type="term" value="P:CAAX-box protein maturation"/>
    <property type="evidence" value="ECO:0007669"/>
    <property type="project" value="UniProtKB-ARBA"/>
</dbReference>
<dbReference type="GO" id="GO:0004175">
    <property type="term" value="F:endopeptidase activity"/>
    <property type="evidence" value="ECO:0007669"/>
    <property type="project" value="UniProtKB-ARBA"/>
</dbReference>
<keyword evidence="5" id="KW-1185">Reference proteome</keyword>
<dbReference type="STRING" id="1231336.L248_2981"/>
<dbReference type="AlphaFoldDB" id="U4TT31"/>
<reference evidence="5" key="1">
    <citation type="journal article" date="2013" name="Genome Announc.">
        <title>Whole-Genome Sequencing of Lactobacillus shenzhenensis Strain LY-73T.</title>
        <authorList>
            <person name="Lin Z."/>
            <person name="Liu Z."/>
            <person name="Yang R."/>
            <person name="Zou Y."/>
            <person name="Wan D."/>
            <person name="Chen J."/>
            <person name="Guo M."/>
            <person name="Zhao J."/>
            <person name="Fang C."/>
            <person name="Yang R."/>
            <person name="Liu F."/>
        </authorList>
    </citation>
    <scope>NUCLEOTIDE SEQUENCE [LARGE SCALE GENOMIC DNA]</scope>
    <source>
        <strain evidence="5">LY-73</strain>
    </source>
</reference>
<proteinExistence type="inferred from homology"/>
<feature type="transmembrane region" description="Helical" evidence="2">
    <location>
        <begin position="162"/>
        <end position="186"/>
    </location>
</feature>
<dbReference type="PANTHER" id="PTHR39430:SF1">
    <property type="entry name" value="PROTEASE"/>
    <property type="match status" value="1"/>
</dbReference>
<evidence type="ECO:0000256" key="2">
    <source>
        <dbReference type="SAM" id="Phobius"/>
    </source>
</evidence>
<keyword evidence="2" id="KW-0472">Membrane</keyword>
<dbReference type="HOGENOM" id="CLU_1052892_0_0_9"/>
<sequence>MAVVLIIEQIVLMIAGWWPLLITSGGYHVELILLETGVNLALLWAAEHWLHIHVPFAGRTLLWGLLLSAPIIWLNIGQSLPDIWPEVQTMWRLEDFHALIPWSILQVVLIAVAEEVLFRGVVFQLLRHVLQGTRWPVFSTVVLTSLLFALMHLNNAAGAPNFLFPTIYNMLTVFGWALAVTMVMLLTRSLWPGMIVHFLTDLYPVTRQFAFPGGMYNLEDHPFSWAQLTAAGEFMLLGVVIALVYMVVYLVIRRRHPQWVLTFA</sequence>
<evidence type="ECO:0000256" key="1">
    <source>
        <dbReference type="ARBA" id="ARBA00009067"/>
    </source>
</evidence>
<evidence type="ECO:0000313" key="4">
    <source>
        <dbReference type="EMBL" id="ERL65043.1"/>
    </source>
</evidence>
<feature type="transmembrane region" description="Helical" evidence="2">
    <location>
        <begin position="234"/>
        <end position="252"/>
    </location>
</feature>
<dbReference type="InterPro" id="IPR003675">
    <property type="entry name" value="Rce1/LyrA-like_dom"/>
</dbReference>
<dbReference type="EMBL" id="KI271589">
    <property type="protein sequence ID" value="ERL65043.1"/>
    <property type="molecule type" value="Genomic_DNA"/>
</dbReference>
<feature type="transmembrane region" description="Helical" evidence="2">
    <location>
        <begin position="96"/>
        <end position="113"/>
    </location>
</feature>
<keyword evidence="2" id="KW-1133">Transmembrane helix</keyword>
<feature type="transmembrane region" description="Helical" evidence="2">
    <location>
        <begin position="6"/>
        <end position="24"/>
    </location>
</feature>
<feature type="transmembrane region" description="Helical" evidence="2">
    <location>
        <begin position="56"/>
        <end position="76"/>
    </location>
</feature>
<feature type="domain" description="CAAX prenyl protease 2/Lysostaphin resistance protein A-like" evidence="3">
    <location>
        <begin position="99"/>
        <end position="202"/>
    </location>
</feature>
<comment type="similarity">
    <text evidence="1">Belongs to the UPF0177 family.</text>
</comment>
<organism evidence="4 5">
    <name type="scientific">Schleiferilactobacillus shenzhenensis LY-73</name>
    <dbReference type="NCBI Taxonomy" id="1231336"/>
    <lineage>
        <taxon>Bacteria</taxon>
        <taxon>Bacillati</taxon>
        <taxon>Bacillota</taxon>
        <taxon>Bacilli</taxon>
        <taxon>Lactobacillales</taxon>
        <taxon>Lactobacillaceae</taxon>
        <taxon>Schleiferilactobacillus</taxon>
    </lineage>
</organism>
<gene>
    <name evidence="4" type="ORF">L248_2981</name>
</gene>
<accession>U4TT31</accession>
<dbReference type="PANTHER" id="PTHR39430">
    <property type="entry name" value="MEMBRANE-ASSOCIATED PROTEASE-RELATED"/>
    <property type="match status" value="1"/>
</dbReference>